<gene>
    <name evidence="2" type="ORF">Q604_UNBC06576G0001</name>
</gene>
<protein>
    <submittedName>
        <fullName evidence="2">Uncharacterized protein</fullName>
    </submittedName>
</protein>
<evidence type="ECO:0000256" key="1">
    <source>
        <dbReference type="SAM" id="MobiDB-lite"/>
    </source>
</evidence>
<proteinExistence type="predicted"/>
<feature type="region of interest" description="Disordered" evidence="1">
    <location>
        <begin position="1"/>
        <end position="30"/>
    </location>
</feature>
<dbReference type="EMBL" id="AZMM01006576">
    <property type="protein sequence ID" value="ETJ39555.1"/>
    <property type="molecule type" value="Genomic_DNA"/>
</dbReference>
<reference evidence="2" key="1">
    <citation type="submission" date="2013-12" db="EMBL/GenBank/DDBJ databases">
        <title>A Varibaculum cambriense genome reconstructed from a premature infant gut community with otherwise low bacterial novelty that shifts toward anaerobic metabolism during the third week of life.</title>
        <authorList>
            <person name="Brown C.T."/>
            <person name="Sharon I."/>
            <person name="Thomas B.C."/>
            <person name="Castelle C.J."/>
            <person name="Morowitz M.J."/>
            <person name="Banfield J.F."/>
        </authorList>
    </citation>
    <scope>NUCLEOTIDE SEQUENCE</scope>
</reference>
<accession>W1YCW7</accession>
<feature type="non-terminal residue" evidence="2">
    <location>
        <position position="30"/>
    </location>
</feature>
<evidence type="ECO:0000313" key="2">
    <source>
        <dbReference type="EMBL" id="ETJ39555.1"/>
    </source>
</evidence>
<name>W1YCW7_9ZZZZ</name>
<organism evidence="2">
    <name type="scientific">human gut metagenome</name>
    <dbReference type="NCBI Taxonomy" id="408170"/>
    <lineage>
        <taxon>unclassified sequences</taxon>
        <taxon>metagenomes</taxon>
        <taxon>organismal metagenomes</taxon>
    </lineage>
</organism>
<dbReference type="AlphaFoldDB" id="W1YCW7"/>
<comment type="caution">
    <text evidence="2">The sequence shown here is derived from an EMBL/GenBank/DDBJ whole genome shotgun (WGS) entry which is preliminary data.</text>
</comment>
<sequence>MSSHHSHDLPSVFETDPTADLPGHVRRNVR</sequence>